<keyword evidence="2" id="KW-0802">TPR repeat</keyword>
<feature type="repeat" description="TPR" evidence="2">
    <location>
        <begin position="170"/>
        <end position="203"/>
    </location>
</feature>
<dbReference type="InterPro" id="IPR011990">
    <property type="entry name" value="TPR-like_helical_dom_sf"/>
</dbReference>
<keyword evidence="4" id="KW-0131">Cell cycle</keyword>
<dbReference type="RefSeq" id="WP_346188936.1">
    <property type="nucleotide sequence ID" value="NZ_BAABRL010000007.1"/>
</dbReference>
<dbReference type="PROSITE" id="PS51257">
    <property type="entry name" value="PROKAR_LIPOPROTEIN"/>
    <property type="match status" value="1"/>
</dbReference>
<dbReference type="PANTHER" id="PTHR37423:SF6">
    <property type="entry name" value="CELL DIVISION COORDINATOR CPOB"/>
    <property type="match status" value="1"/>
</dbReference>
<gene>
    <name evidence="4" type="primary">cpoB_3</name>
    <name evidence="4" type="ORF">Rhal01_02420</name>
</gene>
<dbReference type="InterPro" id="IPR039565">
    <property type="entry name" value="BamD-like"/>
</dbReference>
<keyword evidence="5" id="KW-1185">Reference proteome</keyword>
<dbReference type="InterPro" id="IPR019734">
    <property type="entry name" value="TPR_rpt"/>
</dbReference>
<protein>
    <submittedName>
        <fullName evidence="4">Cell division coordinator CpoB</fullName>
    </submittedName>
</protein>
<sequence length="315" mass="34579">MNQARAFTLLSSAAAVCLISSCGNSPEEIRLADGTVSAAHAGSSAELYAEGYAYEQAGKTTKAIKHYEALANQYPLAKEAAEARYRQADLLYQTGDLVKSFKAFQSFITSYHGTRHYSDALAKQEAVAHSAATGELKHNFLGLKSSVAATTAEEMLIKVRDNAPYGASAPKAQFAIGDLWQRRGNEEKAIKAYQEVQLRYPKSSLAPEALFRAGTMLMNEADEGNQNQANLDQARSVFIDLRQLYPGSKQAKAAKSKLAQLGSQDLQRSYDIAEFYRGKKQYASAAFYYREVIKKTKSGTELNKLAKQRLAEVSQ</sequence>
<keyword evidence="4" id="KW-0132">Cell division</keyword>
<evidence type="ECO:0000313" key="4">
    <source>
        <dbReference type="EMBL" id="GAA5496237.1"/>
    </source>
</evidence>
<dbReference type="Gene3D" id="1.25.40.10">
    <property type="entry name" value="Tetratricopeptide repeat domain"/>
    <property type="match status" value="2"/>
</dbReference>
<evidence type="ECO:0000259" key="3">
    <source>
        <dbReference type="Pfam" id="PF13525"/>
    </source>
</evidence>
<evidence type="ECO:0000256" key="1">
    <source>
        <dbReference type="ARBA" id="ARBA00022729"/>
    </source>
</evidence>
<organism evidence="4 5">
    <name type="scientific">Rubritalea halochordaticola</name>
    <dbReference type="NCBI Taxonomy" id="714537"/>
    <lineage>
        <taxon>Bacteria</taxon>
        <taxon>Pseudomonadati</taxon>
        <taxon>Verrucomicrobiota</taxon>
        <taxon>Verrucomicrobiia</taxon>
        <taxon>Verrucomicrobiales</taxon>
        <taxon>Rubritaleaceae</taxon>
        <taxon>Rubritalea</taxon>
    </lineage>
</organism>
<dbReference type="PROSITE" id="PS50005">
    <property type="entry name" value="TPR"/>
    <property type="match status" value="1"/>
</dbReference>
<dbReference type="EMBL" id="BAABRL010000007">
    <property type="protein sequence ID" value="GAA5496237.1"/>
    <property type="molecule type" value="Genomic_DNA"/>
</dbReference>
<evidence type="ECO:0000313" key="5">
    <source>
        <dbReference type="Proteomes" id="UP001424741"/>
    </source>
</evidence>
<proteinExistence type="predicted"/>
<dbReference type="SUPFAM" id="SSF48452">
    <property type="entry name" value="TPR-like"/>
    <property type="match status" value="1"/>
</dbReference>
<keyword evidence="1" id="KW-0732">Signal</keyword>
<name>A0ABP9V6K1_9BACT</name>
<comment type="caution">
    <text evidence="4">The sequence shown here is derived from an EMBL/GenBank/DDBJ whole genome shotgun (WGS) entry which is preliminary data.</text>
</comment>
<evidence type="ECO:0000256" key="2">
    <source>
        <dbReference type="PROSITE-ProRule" id="PRU00339"/>
    </source>
</evidence>
<accession>A0ABP9V6K1</accession>
<dbReference type="PANTHER" id="PTHR37423">
    <property type="entry name" value="SOLUBLE LYTIC MUREIN TRANSGLYCOSYLASE-RELATED"/>
    <property type="match status" value="1"/>
</dbReference>
<feature type="domain" description="Outer membrane lipoprotein BamD-like" evidence="3">
    <location>
        <begin position="151"/>
        <end position="295"/>
    </location>
</feature>
<dbReference type="Proteomes" id="UP001424741">
    <property type="component" value="Unassembled WGS sequence"/>
</dbReference>
<dbReference type="GO" id="GO:0051301">
    <property type="term" value="P:cell division"/>
    <property type="evidence" value="ECO:0007669"/>
    <property type="project" value="UniProtKB-KW"/>
</dbReference>
<dbReference type="SMART" id="SM00028">
    <property type="entry name" value="TPR"/>
    <property type="match status" value="4"/>
</dbReference>
<reference evidence="4 5" key="1">
    <citation type="submission" date="2024-02" db="EMBL/GenBank/DDBJ databases">
        <title>Rubritalea halochordaticola NBRC 107102.</title>
        <authorList>
            <person name="Ichikawa N."/>
            <person name="Katano-Makiyama Y."/>
            <person name="Hidaka K."/>
        </authorList>
    </citation>
    <scope>NUCLEOTIDE SEQUENCE [LARGE SCALE GENOMIC DNA]</scope>
    <source>
        <strain evidence="4 5">NBRC 107102</strain>
    </source>
</reference>
<dbReference type="Pfam" id="PF13432">
    <property type="entry name" value="TPR_16"/>
    <property type="match status" value="1"/>
</dbReference>
<dbReference type="Pfam" id="PF13525">
    <property type="entry name" value="YfiO"/>
    <property type="match status" value="1"/>
</dbReference>